<gene>
    <name evidence="1" type="ORF">BDK92_5425</name>
</gene>
<dbReference type="Proteomes" id="UP000277671">
    <property type="component" value="Unassembled WGS sequence"/>
</dbReference>
<name>A0A495JQC6_9ACTN</name>
<keyword evidence="2" id="KW-1185">Reference proteome</keyword>
<protein>
    <submittedName>
        <fullName evidence="1">Uncharacterized protein</fullName>
    </submittedName>
</protein>
<organism evidence="1 2">
    <name type="scientific">Micromonospora pisi</name>
    <dbReference type="NCBI Taxonomy" id="589240"/>
    <lineage>
        <taxon>Bacteria</taxon>
        <taxon>Bacillati</taxon>
        <taxon>Actinomycetota</taxon>
        <taxon>Actinomycetes</taxon>
        <taxon>Micromonosporales</taxon>
        <taxon>Micromonosporaceae</taxon>
        <taxon>Micromonospora</taxon>
    </lineage>
</organism>
<dbReference type="EMBL" id="RBKT01000001">
    <property type="protein sequence ID" value="RKR91041.1"/>
    <property type="molecule type" value="Genomic_DNA"/>
</dbReference>
<dbReference type="OrthoDB" id="3379805at2"/>
<comment type="caution">
    <text evidence="1">The sequence shown here is derived from an EMBL/GenBank/DDBJ whole genome shotgun (WGS) entry which is preliminary data.</text>
</comment>
<reference evidence="1 2" key="1">
    <citation type="submission" date="2018-10" db="EMBL/GenBank/DDBJ databases">
        <title>Sequencing the genomes of 1000 actinobacteria strains.</title>
        <authorList>
            <person name="Klenk H.-P."/>
        </authorList>
    </citation>
    <scope>NUCLEOTIDE SEQUENCE [LARGE SCALE GENOMIC DNA]</scope>
    <source>
        <strain evidence="1 2">DSM 45175</strain>
    </source>
</reference>
<evidence type="ECO:0000313" key="1">
    <source>
        <dbReference type="EMBL" id="RKR91041.1"/>
    </source>
</evidence>
<proteinExistence type="predicted"/>
<dbReference type="RefSeq" id="WP_121159208.1">
    <property type="nucleotide sequence ID" value="NZ_RBKT01000001.1"/>
</dbReference>
<dbReference type="AlphaFoldDB" id="A0A495JQC6"/>
<evidence type="ECO:0000313" key="2">
    <source>
        <dbReference type="Proteomes" id="UP000277671"/>
    </source>
</evidence>
<sequence length="239" mass="25788">MWRFRIVGVGLGLLALFGIGAGDSTGGGREAASETLARAYEQLGGQRFRILARTTSTDGRRLFQLDAVVDRSRRLGDLTTEATEAGVPVAERTLLIGDGAYTQLTREGEIVVGATGRSWVYTNLTRAPGDHGLLGPTFGVLLEPFRQVSHLEWVGRTGLRGTVDLVREQNVPDVPELRTVPFEATIDDRGRLTGYTLVRPEYGGSPAVRSEVLFRDFGLPVEVTAPPAADLMENPLIGG</sequence>
<accession>A0A495JQC6</accession>